<evidence type="ECO:0000256" key="8">
    <source>
        <dbReference type="ARBA" id="ARBA00023163"/>
    </source>
</evidence>
<evidence type="ECO:0000256" key="5">
    <source>
        <dbReference type="ARBA" id="ARBA00022771"/>
    </source>
</evidence>
<evidence type="ECO:0000256" key="11">
    <source>
        <dbReference type="SAM" id="MobiDB-lite"/>
    </source>
</evidence>
<evidence type="ECO:0000256" key="4">
    <source>
        <dbReference type="ARBA" id="ARBA00022737"/>
    </source>
</evidence>
<dbReference type="GO" id="GO:0005634">
    <property type="term" value="C:nucleus"/>
    <property type="evidence" value="ECO:0007669"/>
    <property type="project" value="UniProtKB-SubCell"/>
</dbReference>
<dbReference type="SMART" id="SM00438">
    <property type="entry name" value="ZnF_NFX"/>
    <property type="match status" value="4"/>
</dbReference>
<dbReference type="PROSITE" id="PS50016">
    <property type="entry name" value="ZF_PHD_2"/>
    <property type="match status" value="1"/>
</dbReference>
<evidence type="ECO:0000256" key="6">
    <source>
        <dbReference type="ARBA" id="ARBA00022833"/>
    </source>
</evidence>
<keyword evidence="8" id="KW-0804">Transcription</keyword>
<keyword evidence="5 10" id="KW-0863">Zinc-finger</keyword>
<dbReference type="GO" id="GO:0000981">
    <property type="term" value="F:DNA-binding transcription factor activity, RNA polymerase II-specific"/>
    <property type="evidence" value="ECO:0007669"/>
    <property type="project" value="TreeGrafter"/>
</dbReference>
<evidence type="ECO:0000256" key="9">
    <source>
        <dbReference type="ARBA" id="ARBA00023242"/>
    </source>
</evidence>
<keyword evidence="4" id="KW-0677">Repeat</keyword>
<comment type="caution">
    <text evidence="14">The sequence shown here is derived from an EMBL/GenBank/DDBJ whole genome shotgun (WGS) entry which is preliminary data.</text>
</comment>
<comment type="subcellular location">
    <subcellularLocation>
        <location evidence="1">Nucleus</location>
    </subcellularLocation>
</comment>
<keyword evidence="6" id="KW-0862">Zinc</keyword>
<dbReference type="InterPro" id="IPR019787">
    <property type="entry name" value="Znf_PHD-finger"/>
</dbReference>
<dbReference type="PROSITE" id="PS01359">
    <property type="entry name" value="ZF_PHD_1"/>
    <property type="match status" value="1"/>
</dbReference>
<dbReference type="AlphaFoldDB" id="A0AAD5XWD5"/>
<evidence type="ECO:0000259" key="12">
    <source>
        <dbReference type="PROSITE" id="PS50016"/>
    </source>
</evidence>
<feature type="region of interest" description="Disordered" evidence="11">
    <location>
        <begin position="1"/>
        <end position="93"/>
    </location>
</feature>
<keyword evidence="7" id="KW-0805">Transcription regulation</keyword>
<dbReference type="PANTHER" id="PTHR12360:SF12">
    <property type="entry name" value="TRANSCRIPTIONAL REPRESSOR NF-X1"/>
    <property type="match status" value="1"/>
</dbReference>
<dbReference type="InterPro" id="IPR011011">
    <property type="entry name" value="Znf_FYVE_PHD"/>
</dbReference>
<evidence type="ECO:0000256" key="7">
    <source>
        <dbReference type="ARBA" id="ARBA00023015"/>
    </source>
</evidence>
<dbReference type="CDD" id="cd06008">
    <property type="entry name" value="NF-X1-zinc-finger"/>
    <property type="match status" value="3"/>
</dbReference>
<evidence type="ECO:0000256" key="3">
    <source>
        <dbReference type="ARBA" id="ARBA00022723"/>
    </source>
</evidence>
<dbReference type="GO" id="GO:0000122">
    <property type="term" value="P:negative regulation of transcription by RNA polymerase II"/>
    <property type="evidence" value="ECO:0007669"/>
    <property type="project" value="TreeGrafter"/>
</dbReference>
<dbReference type="PANTHER" id="PTHR12360">
    <property type="entry name" value="NUCLEAR TRANSCRIPTION FACTOR, X-BOX BINDING 1 NFX1"/>
    <property type="match status" value="1"/>
</dbReference>
<dbReference type="GO" id="GO:0000977">
    <property type="term" value="F:RNA polymerase II transcription regulatory region sequence-specific DNA binding"/>
    <property type="evidence" value="ECO:0007669"/>
    <property type="project" value="TreeGrafter"/>
</dbReference>
<feature type="domain" description="PHD-type" evidence="12">
    <location>
        <begin position="110"/>
        <end position="167"/>
    </location>
</feature>
<dbReference type="GO" id="GO:0008270">
    <property type="term" value="F:zinc ion binding"/>
    <property type="evidence" value="ECO:0007669"/>
    <property type="project" value="UniProtKB-KW"/>
</dbReference>
<dbReference type="InterPro" id="IPR019786">
    <property type="entry name" value="Zinc_finger_PHD-type_CS"/>
</dbReference>
<dbReference type="InterPro" id="IPR001841">
    <property type="entry name" value="Znf_RING"/>
</dbReference>
<dbReference type="Proteomes" id="UP001211065">
    <property type="component" value="Unassembled WGS sequence"/>
</dbReference>
<evidence type="ECO:0000256" key="10">
    <source>
        <dbReference type="PROSITE-ProRule" id="PRU00175"/>
    </source>
</evidence>
<feature type="non-terminal residue" evidence="14">
    <location>
        <position position="461"/>
    </location>
</feature>
<protein>
    <submittedName>
        <fullName evidence="14">Transcriptional repressor NF-X1</fullName>
    </submittedName>
</protein>
<name>A0AAD5XWD5_9FUNG</name>
<proteinExistence type="inferred from homology"/>
<dbReference type="InterPro" id="IPR034078">
    <property type="entry name" value="NFX1_fam"/>
</dbReference>
<evidence type="ECO:0000256" key="2">
    <source>
        <dbReference type="ARBA" id="ARBA00007269"/>
    </source>
</evidence>
<gene>
    <name evidence="14" type="primary">NFX1</name>
    <name evidence="14" type="ORF">HK099_000761</name>
</gene>
<feature type="compositionally biased region" description="Polar residues" evidence="11">
    <location>
        <begin position="38"/>
        <end position="70"/>
    </location>
</feature>
<dbReference type="InterPro" id="IPR000967">
    <property type="entry name" value="Znf_NFX1"/>
</dbReference>
<dbReference type="Pfam" id="PF01422">
    <property type="entry name" value="zf-NF-X1"/>
    <property type="match status" value="4"/>
</dbReference>
<dbReference type="EMBL" id="JADGJW010001192">
    <property type="protein sequence ID" value="KAJ3205589.1"/>
    <property type="molecule type" value="Genomic_DNA"/>
</dbReference>
<sequence>MEATPIDQKLYCQRGSSSKPRGRGRGRGGYRHQKFGSELSTSNQSPDQDSSSIGKYDNYSNEESHNSNFYHQKKFNGGGKTHRKNFKPHDNGKVQKGKMEDMCHSLSNSSYECMICYDTVKIKDRIWDCETCYAVFHLKCVQTWGEKSFTEKSGDAQGWRCPGCQGLTKDIPTSYKCYCKKVDQPTFTRFITPHSCGQTCGKERDCPHNCNLLCHPGPCPECQSFSAPTFCYCSKKKFIIRCHEMKDLNRNKSCGELCEKTLNCGIHQCQEICHVGECPPCEVLINQNCFGHENTRTVTCGDAKGNLHYSCGDVCNYQFNCGFHSCQEGKLESIHIVKIFFFSITLVCHPTEFHPTVCPLDPSLNLRCCCGKEDVNTLTPKRTLCTEPLVCCKNRCSKELLCGHECTAKCHDNECPTCRKKIDLQCRCGSKSFQVSCAELKRIGDTSEYELPQCNNVCNKK</sequence>
<evidence type="ECO:0000313" key="15">
    <source>
        <dbReference type="Proteomes" id="UP001211065"/>
    </source>
</evidence>
<comment type="similarity">
    <text evidence="2">Belongs to the NFX1 family.</text>
</comment>
<keyword evidence="9" id="KW-0539">Nucleus</keyword>
<dbReference type="PROSITE" id="PS50089">
    <property type="entry name" value="ZF_RING_2"/>
    <property type="match status" value="1"/>
</dbReference>
<keyword evidence="15" id="KW-1185">Reference proteome</keyword>
<evidence type="ECO:0000259" key="13">
    <source>
        <dbReference type="PROSITE" id="PS50089"/>
    </source>
</evidence>
<keyword evidence="3" id="KW-0479">Metal-binding</keyword>
<accession>A0AAD5XWD5</accession>
<dbReference type="SUPFAM" id="SSF57903">
    <property type="entry name" value="FYVE/PHD zinc finger"/>
    <property type="match status" value="1"/>
</dbReference>
<organism evidence="14 15">
    <name type="scientific">Clydaea vesicula</name>
    <dbReference type="NCBI Taxonomy" id="447962"/>
    <lineage>
        <taxon>Eukaryota</taxon>
        <taxon>Fungi</taxon>
        <taxon>Fungi incertae sedis</taxon>
        <taxon>Chytridiomycota</taxon>
        <taxon>Chytridiomycota incertae sedis</taxon>
        <taxon>Chytridiomycetes</taxon>
        <taxon>Lobulomycetales</taxon>
        <taxon>Lobulomycetaceae</taxon>
        <taxon>Clydaea</taxon>
    </lineage>
</organism>
<evidence type="ECO:0000313" key="14">
    <source>
        <dbReference type="EMBL" id="KAJ3205589.1"/>
    </source>
</evidence>
<reference evidence="14" key="1">
    <citation type="submission" date="2020-05" db="EMBL/GenBank/DDBJ databases">
        <title>Phylogenomic resolution of chytrid fungi.</title>
        <authorList>
            <person name="Stajich J.E."/>
            <person name="Amses K."/>
            <person name="Simmons R."/>
            <person name="Seto K."/>
            <person name="Myers J."/>
            <person name="Bonds A."/>
            <person name="Quandt C.A."/>
            <person name="Barry K."/>
            <person name="Liu P."/>
            <person name="Grigoriev I."/>
            <person name="Longcore J.E."/>
            <person name="James T.Y."/>
        </authorList>
    </citation>
    <scope>NUCLEOTIDE SEQUENCE</scope>
    <source>
        <strain evidence="14">JEL0476</strain>
    </source>
</reference>
<feature type="domain" description="RING-type" evidence="13">
    <location>
        <begin position="113"/>
        <end position="165"/>
    </location>
</feature>
<feature type="compositionally biased region" description="Basic residues" evidence="11">
    <location>
        <begin position="20"/>
        <end position="34"/>
    </location>
</feature>
<evidence type="ECO:0000256" key="1">
    <source>
        <dbReference type="ARBA" id="ARBA00004123"/>
    </source>
</evidence>